<dbReference type="SMART" id="SM00387">
    <property type="entry name" value="HATPase_c"/>
    <property type="match status" value="1"/>
</dbReference>
<dbReference type="CDD" id="cd00075">
    <property type="entry name" value="HATPase"/>
    <property type="match status" value="1"/>
</dbReference>
<proteinExistence type="predicted"/>
<reference evidence="11 12" key="1">
    <citation type="journal article" date="2019" name="Int. J. Syst. Evol. Microbiol.">
        <title>The Global Catalogue of Microorganisms (GCM) 10K type strain sequencing project: providing services to taxonomists for standard genome sequencing and annotation.</title>
        <authorList>
            <consortium name="The Broad Institute Genomics Platform"/>
            <consortium name="The Broad Institute Genome Sequencing Center for Infectious Disease"/>
            <person name="Wu L."/>
            <person name="Ma J."/>
        </authorList>
    </citation>
    <scope>NUCLEOTIDE SEQUENCE [LARGE SCALE GENOMIC DNA]</scope>
    <source>
        <strain evidence="11 12">JCM 14919</strain>
    </source>
</reference>
<comment type="catalytic activity">
    <reaction evidence="1">
        <text>ATP + protein L-histidine = ADP + protein N-phospho-L-histidine.</text>
        <dbReference type="EC" id="2.7.13.3"/>
    </reaction>
</comment>
<dbReference type="InterPro" id="IPR004358">
    <property type="entry name" value="Sig_transdc_His_kin-like_C"/>
</dbReference>
<dbReference type="InterPro" id="IPR050351">
    <property type="entry name" value="BphY/WalK/GraS-like"/>
</dbReference>
<dbReference type="Gene3D" id="3.30.565.10">
    <property type="entry name" value="Histidine kinase-like ATPase, C-terminal domain"/>
    <property type="match status" value="1"/>
</dbReference>
<dbReference type="Gene3D" id="1.10.287.130">
    <property type="match status" value="1"/>
</dbReference>
<dbReference type="InterPro" id="IPR036097">
    <property type="entry name" value="HisK_dim/P_sf"/>
</dbReference>
<dbReference type="PRINTS" id="PR00344">
    <property type="entry name" value="BCTRLSENSOR"/>
</dbReference>
<evidence type="ECO:0000256" key="2">
    <source>
        <dbReference type="ARBA" id="ARBA00004236"/>
    </source>
</evidence>
<evidence type="ECO:0000256" key="5">
    <source>
        <dbReference type="ARBA" id="ARBA00022679"/>
    </source>
</evidence>
<accession>A0ABN3B7X2</accession>
<dbReference type="PROSITE" id="PS50109">
    <property type="entry name" value="HIS_KIN"/>
    <property type="match status" value="1"/>
</dbReference>
<dbReference type="SUPFAM" id="SSF47384">
    <property type="entry name" value="Homodimeric domain of signal transducing histidine kinase"/>
    <property type="match status" value="1"/>
</dbReference>
<evidence type="ECO:0000256" key="7">
    <source>
        <dbReference type="ARBA" id="ARBA00023012"/>
    </source>
</evidence>
<evidence type="ECO:0000256" key="3">
    <source>
        <dbReference type="ARBA" id="ARBA00012438"/>
    </source>
</evidence>
<dbReference type="PANTHER" id="PTHR45453:SF1">
    <property type="entry name" value="PHOSPHATE REGULON SENSOR PROTEIN PHOR"/>
    <property type="match status" value="1"/>
</dbReference>
<dbReference type="SUPFAM" id="SSF55874">
    <property type="entry name" value="ATPase domain of HSP90 chaperone/DNA topoisomerase II/histidine kinase"/>
    <property type="match status" value="1"/>
</dbReference>
<dbReference type="RefSeq" id="WP_346058069.1">
    <property type="nucleotide sequence ID" value="NZ_BAAAOP010000006.1"/>
</dbReference>
<feature type="domain" description="Histidine kinase" evidence="10">
    <location>
        <begin position="152"/>
        <end position="372"/>
    </location>
</feature>
<evidence type="ECO:0000256" key="9">
    <source>
        <dbReference type="SAM" id="MobiDB-lite"/>
    </source>
</evidence>
<dbReference type="InterPro" id="IPR003594">
    <property type="entry name" value="HATPase_dom"/>
</dbReference>
<feature type="region of interest" description="Disordered" evidence="9">
    <location>
        <begin position="393"/>
        <end position="417"/>
    </location>
</feature>
<dbReference type="InterPro" id="IPR005467">
    <property type="entry name" value="His_kinase_dom"/>
</dbReference>
<evidence type="ECO:0000256" key="1">
    <source>
        <dbReference type="ARBA" id="ARBA00000085"/>
    </source>
</evidence>
<keyword evidence="5" id="KW-0808">Transferase</keyword>
<dbReference type="InterPro" id="IPR036890">
    <property type="entry name" value="HATPase_C_sf"/>
</dbReference>
<evidence type="ECO:0000256" key="8">
    <source>
        <dbReference type="ARBA" id="ARBA00039401"/>
    </source>
</evidence>
<dbReference type="PANTHER" id="PTHR45453">
    <property type="entry name" value="PHOSPHATE REGULON SENSOR PROTEIN PHOR"/>
    <property type="match status" value="1"/>
</dbReference>
<comment type="subcellular location">
    <subcellularLocation>
        <location evidence="2">Cell membrane</location>
    </subcellularLocation>
</comment>
<dbReference type="Pfam" id="PF00512">
    <property type="entry name" value="HisKA"/>
    <property type="match status" value="1"/>
</dbReference>
<evidence type="ECO:0000313" key="12">
    <source>
        <dbReference type="Proteomes" id="UP001501084"/>
    </source>
</evidence>
<dbReference type="Pfam" id="PF02518">
    <property type="entry name" value="HATPase_c"/>
    <property type="match status" value="1"/>
</dbReference>
<dbReference type="SMART" id="SM00388">
    <property type="entry name" value="HisKA"/>
    <property type="match status" value="1"/>
</dbReference>
<gene>
    <name evidence="11" type="ORF">GCM10009786_17780</name>
</gene>
<comment type="caution">
    <text evidence="11">The sequence shown here is derived from an EMBL/GenBank/DDBJ whole genome shotgun (WGS) entry which is preliminary data.</text>
</comment>
<dbReference type="EMBL" id="BAAAOP010000006">
    <property type="protein sequence ID" value="GAA2188484.1"/>
    <property type="molecule type" value="Genomic_DNA"/>
</dbReference>
<dbReference type="CDD" id="cd00082">
    <property type="entry name" value="HisKA"/>
    <property type="match status" value="1"/>
</dbReference>
<evidence type="ECO:0000259" key="10">
    <source>
        <dbReference type="PROSITE" id="PS50109"/>
    </source>
</evidence>
<evidence type="ECO:0000256" key="6">
    <source>
        <dbReference type="ARBA" id="ARBA00022777"/>
    </source>
</evidence>
<dbReference type="EC" id="2.7.13.3" evidence="3"/>
<keyword evidence="12" id="KW-1185">Reference proteome</keyword>
<dbReference type="InterPro" id="IPR003661">
    <property type="entry name" value="HisK_dim/P_dom"/>
</dbReference>
<keyword evidence="6" id="KW-0418">Kinase</keyword>
<evidence type="ECO:0000313" key="11">
    <source>
        <dbReference type="EMBL" id="GAA2188484.1"/>
    </source>
</evidence>
<protein>
    <recommendedName>
        <fullName evidence="8">Sensor-like histidine kinase SenX3</fullName>
        <ecNumber evidence="3">2.7.13.3</ecNumber>
    </recommendedName>
</protein>
<keyword evidence="7" id="KW-0902">Two-component regulatory system</keyword>
<keyword evidence="4" id="KW-0597">Phosphoprotein</keyword>
<organism evidence="11 12">
    <name type="scientific">Leucobacter alluvii</name>
    <dbReference type="NCBI Taxonomy" id="340321"/>
    <lineage>
        <taxon>Bacteria</taxon>
        <taxon>Bacillati</taxon>
        <taxon>Actinomycetota</taxon>
        <taxon>Actinomycetes</taxon>
        <taxon>Micrococcales</taxon>
        <taxon>Microbacteriaceae</taxon>
        <taxon>Leucobacter</taxon>
    </lineage>
</organism>
<dbReference type="Proteomes" id="UP001501084">
    <property type="component" value="Unassembled WGS sequence"/>
</dbReference>
<evidence type="ECO:0000256" key="4">
    <source>
        <dbReference type="ARBA" id="ARBA00022553"/>
    </source>
</evidence>
<sequence>MDPTLLVLAATALGILIGVGTTLAIVGARAAGVRRAKEMRPELPEVATAILDEVDTFAVVLDSALAPVYVNPVARQERHLSDDELMDTEFLARVRRVMSSGIPDTHDPDPSDPSDTVRIHIVRLQQRFVVILAEDMGEEQRVNAMRRDFIANVSHELKTPIAAIGLLSEAVQEAADEPVLVRDFAKSLVKESRRLGELSRDIIQLSEAQSTLRPEDRESVSLIDLVRAEVETHRAFAEQHRVDLVITADNSKDRDAVILGRPTSLSSAVANLLSNAIRHSPEGGRVGVGMAREKNRFIVTVTDQGEGIPSEHLPRIFERFYRVDGARTRVDGGTGLGLSIARHTMRAHGGDVDVWSQQGVGSSFTLTFPLQLENDPTKSAKRVKKAKRAFKTAVRANEAARTIPPVPTEPDHEKGPQ</sequence>
<name>A0ABN3B7X2_9MICO</name>